<reference evidence="2 3" key="1">
    <citation type="submission" date="2020-11" db="EMBL/GenBank/DDBJ databases">
        <title>Kefir isolates.</title>
        <authorList>
            <person name="Marcisauskas S."/>
            <person name="Kim Y."/>
            <person name="Blasche S."/>
        </authorList>
    </citation>
    <scope>NUCLEOTIDE SEQUENCE [LARGE SCALE GENOMIC DNA]</scope>
    <source>
        <strain evidence="2 3">OG2</strain>
    </source>
</reference>
<evidence type="ECO:0008006" key="4">
    <source>
        <dbReference type="Google" id="ProtNLM"/>
    </source>
</evidence>
<evidence type="ECO:0000313" key="2">
    <source>
        <dbReference type="EMBL" id="KAG0662739.1"/>
    </source>
</evidence>
<dbReference type="EMBL" id="PUHR01000141">
    <property type="protein sequence ID" value="KAG0662739.1"/>
    <property type="molecule type" value="Genomic_DNA"/>
</dbReference>
<feature type="chain" id="PRO_5040397229" description="Meiotic sister chromatid recombination protein 1" evidence="1">
    <location>
        <begin position="22"/>
        <end position="497"/>
    </location>
</feature>
<gene>
    <name evidence="2" type="ORF">C6P45_001038</name>
</gene>
<evidence type="ECO:0000256" key="1">
    <source>
        <dbReference type="SAM" id="SignalP"/>
    </source>
</evidence>
<evidence type="ECO:0000313" key="3">
    <source>
        <dbReference type="Proteomes" id="UP000750334"/>
    </source>
</evidence>
<accession>A0A9P7B6K1</accession>
<proteinExistence type="predicted"/>
<keyword evidence="1" id="KW-0732">Signal</keyword>
<sequence>MKLASITYLITFLSTIQLSSSTKTETVTKIQPTTPQWRNDAQYMWEQYGRPGSQQVFNAQTLNKTLPWLDVYFNSSSLPKMGVDTLKDWLFVSWSKDTLQSFLKDHSIPFKASQTKDELLSVINSNMDKLAKELKNMSNKKSLGDSKFLNKWSVKDLNSWLQQNKIEVDKSIVSNKDKLMQLVTDNMYSISIQKEKAKYEMFYLMNLANKKLFDNTKKGAITANSFKDFSKEELAECLKFHGYEVSKKMEKNRNQLLKQAQTHLDLLTDDVNWYIEKSKEMTSPYIGKNPEFIESLFSGASEYASKGYEGASEFAAQGKEHAASKLSPNHVMSVIDNWSEEFMTKVFGYTKPKSTLGSAKEEIKQKIMKHTPDMLKPEDVKHPYLYWPINTVKNWFHDTKQQVGDSDLYDQKNQKMKDLNEHMDQLFQSWTIEDLKEYMNSMNIPFTESPEKESLMVKAKDYTRKMLGYEPESTYQKYSRKAREISRNLYDLILLRQ</sequence>
<dbReference type="Proteomes" id="UP000750334">
    <property type="component" value="Unassembled WGS sequence"/>
</dbReference>
<dbReference type="Pfam" id="PF10281">
    <property type="entry name" value="Ish1"/>
    <property type="match status" value="1"/>
</dbReference>
<dbReference type="AlphaFoldDB" id="A0A9P7B6K1"/>
<dbReference type="InterPro" id="IPR018803">
    <property type="entry name" value="Ish1/Msc1-like"/>
</dbReference>
<name>A0A9P7B6K1_MAUEX</name>
<organism evidence="2 3">
    <name type="scientific">Maudiozyma exigua</name>
    <name type="common">Yeast</name>
    <name type="synonym">Kazachstania exigua</name>
    <dbReference type="NCBI Taxonomy" id="34358"/>
    <lineage>
        <taxon>Eukaryota</taxon>
        <taxon>Fungi</taxon>
        <taxon>Dikarya</taxon>
        <taxon>Ascomycota</taxon>
        <taxon>Saccharomycotina</taxon>
        <taxon>Saccharomycetes</taxon>
        <taxon>Saccharomycetales</taxon>
        <taxon>Saccharomycetaceae</taxon>
        <taxon>Maudiozyma</taxon>
    </lineage>
</organism>
<feature type="signal peptide" evidence="1">
    <location>
        <begin position="1"/>
        <end position="21"/>
    </location>
</feature>
<protein>
    <recommendedName>
        <fullName evidence="4">Meiotic sister chromatid recombination protein 1</fullName>
    </recommendedName>
</protein>
<dbReference type="OrthoDB" id="2527403at2759"/>
<comment type="caution">
    <text evidence="2">The sequence shown here is derived from an EMBL/GenBank/DDBJ whole genome shotgun (WGS) entry which is preliminary data.</text>
</comment>
<keyword evidence="3" id="KW-1185">Reference proteome</keyword>